<gene>
    <name evidence="2" type="ORF">ISU10_06235</name>
</gene>
<evidence type="ECO:0000256" key="1">
    <source>
        <dbReference type="SAM" id="Phobius"/>
    </source>
</evidence>
<dbReference type="EMBL" id="JADKPO010000006">
    <property type="protein sequence ID" value="MBF4767362.1"/>
    <property type="molecule type" value="Genomic_DNA"/>
</dbReference>
<feature type="transmembrane region" description="Helical" evidence="1">
    <location>
        <begin position="12"/>
        <end position="35"/>
    </location>
</feature>
<evidence type="ECO:0000313" key="2">
    <source>
        <dbReference type="EMBL" id="MBF4767362.1"/>
    </source>
</evidence>
<reference evidence="2" key="1">
    <citation type="submission" date="2020-11" db="EMBL/GenBank/DDBJ databases">
        <title>Nocardioides cynanchi sp. nov., isolated from soil of rhizosphere of Cynanchum wilfordii.</title>
        <authorList>
            <person name="Lee J.-S."/>
            <person name="Suh M.K."/>
            <person name="Kim J.-S."/>
        </authorList>
    </citation>
    <scope>NUCLEOTIDE SEQUENCE</scope>
    <source>
        <strain evidence="2">KCTC 19276</strain>
    </source>
</reference>
<evidence type="ECO:0000313" key="3">
    <source>
        <dbReference type="Proteomes" id="UP000660668"/>
    </source>
</evidence>
<protein>
    <submittedName>
        <fullName evidence="2">Trp biosynthesis-associated membrane protein</fullName>
    </submittedName>
</protein>
<dbReference type="RefSeq" id="WP_194695511.1">
    <property type="nucleotide sequence ID" value="NZ_JADKPO010000006.1"/>
</dbReference>
<name>A0A930VMN9_9ACTN</name>
<keyword evidence="1" id="KW-0812">Transmembrane</keyword>
<feature type="transmembrane region" description="Helical" evidence="1">
    <location>
        <begin position="55"/>
        <end position="77"/>
    </location>
</feature>
<accession>A0A930VMN9</accession>
<dbReference type="AlphaFoldDB" id="A0A930VMN9"/>
<keyword evidence="1" id="KW-0472">Membrane</keyword>
<keyword evidence="3" id="KW-1185">Reference proteome</keyword>
<dbReference type="Proteomes" id="UP000660668">
    <property type="component" value="Unassembled WGS sequence"/>
</dbReference>
<feature type="transmembrane region" description="Helical" evidence="1">
    <location>
        <begin position="128"/>
        <end position="153"/>
    </location>
</feature>
<comment type="caution">
    <text evidence="2">The sequence shown here is derived from an EMBL/GenBank/DDBJ whole genome shotgun (WGS) entry which is preliminary data.</text>
</comment>
<feature type="transmembrane region" description="Helical" evidence="1">
    <location>
        <begin position="89"/>
        <end position="108"/>
    </location>
</feature>
<keyword evidence="1" id="KW-1133">Transmembrane helix</keyword>
<dbReference type="InterPro" id="IPR019051">
    <property type="entry name" value="Trp_biosyn_TM_oprn/chp"/>
</dbReference>
<sequence length="199" mass="20733">MTEPTTGRRRTFAPVALLGLASAGLAAVAGHRAWVTLSASSDSDYSVLRLTGDDSATVPLAGALALVLLACWGVVLVTRGRVRRSVAGLAAVVSAAMVVTAVLGVGSASDGLRDDLTRLGVDKVSTSVGVWFWAYLTGAVLAVASTALAVRWLPAWPEMGTRYDAPGAAPPHERTDLDLWRALDEGHDPTLIEHRPGDP</sequence>
<organism evidence="2 3">
    <name type="scientific">Nocardioides agariphilus</name>
    <dbReference type="NCBI Taxonomy" id="433664"/>
    <lineage>
        <taxon>Bacteria</taxon>
        <taxon>Bacillati</taxon>
        <taxon>Actinomycetota</taxon>
        <taxon>Actinomycetes</taxon>
        <taxon>Propionibacteriales</taxon>
        <taxon>Nocardioidaceae</taxon>
        <taxon>Nocardioides</taxon>
    </lineage>
</organism>
<proteinExistence type="predicted"/>
<dbReference type="Pfam" id="PF09534">
    <property type="entry name" value="Trp_oprn_chp"/>
    <property type="match status" value="1"/>
</dbReference>